<keyword evidence="16" id="KW-0003">3Fe-4S</keyword>
<dbReference type="Pfam" id="PF01645">
    <property type="entry name" value="Glu_synthase"/>
    <property type="match status" value="1"/>
</dbReference>
<dbReference type="Gene3D" id="3.20.20.70">
    <property type="entry name" value="Aldolase class I"/>
    <property type="match status" value="2"/>
</dbReference>
<evidence type="ECO:0000256" key="17">
    <source>
        <dbReference type="ARBA" id="ARBA00037898"/>
    </source>
</evidence>
<dbReference type="GO" id="GO:0006537">
    <property type="term" value="P:glutamate biosynthetic process"/>
    <property type="evidence" value="ECO:0007669"/>
    <property type="project" value="UniProtKB-KW"/>
</dbReference>
<comment type="caution">
    <text evidence="22">The sequence shown here is derived from an EMBL/GenBank/DDBJ whole genome shotgun (WGS) entry which is preliminary data.</text>
</comment>
<name>A0A9X0XFN7_9BURK</name>
<evidence type="ECO:0000256" key="19">
    <source>
        <dbReference type="ARBA" id="ARBA00072108"/>
    </source>
</evidence>
<dbReference type="InterPro" id="IPR002489">
    <property type="entry name" value="Glu_synth_asu_C"/>
</dbReference>
<reference evidence="22 23" key="1">
    <citation type="submission" date="2021-01" db="EMBL/GenBank/DDBJ databases">
        <title>Piscinibacter sp. Jin2 Genome sequencing and assembly.</title>
        <authorList>
            <person name="Kim I."/>
        </authorList>
    </citation>
    <scope>NUCLEOTIDE SEQUENCE [LARGE SCALE GENOMIC DNA]</scope>
    <source>
        <strain evidence="22 23">Jin2</strain>
    </source>
</reference>
<dbReference type="Pfam" id="PF04898">
    <property type="entry name" value="Glu_syn_central"/>
    <property type="match status" value="1"/>
</dbReference>
<dbReference type="Gene3D" id="2.160.20.60">
    <property type="entry name" value="Glutamate synthase, alpha subunit, C-terminal domain"/>
    <property type="match status" value="1"/>
</dbReference>
<evidence type="ECO:0000256" key="4">
    <source>
        <dbReference type="ARBA" id="ARBA00009716"/>
    </source>
</evidence>
<dbReference type="PROSITE" id="PS51278">
    <property type="entry name" value="GATASE_TYPE_2"/>
    <property type="match status" value="1"/>
</dbReference>
<protein>
    <recommendedName>
        <fullName evidence="19">Glutamate synthase [NADPH] large chain</fullName>
        <ecNumber evidence="5">1.4.1.13</ecNumber>
    </recommendedName>
    <alternativeName>
        <fullName evidence="20">Glutamate synthase subunit alpha</fullName>
    </alternativeName>
</protein>
<keyword evidence="6" id="KW-0028">Amino-acid biosynthesis</keyword>
<evidence type="ECO:0000256" key="10">
    <source>
        <dbReference type="ARBA" id="ARBA00022827"/>
    </source>
</evidence>
<evidence type="ECO:0000256" key="16">
    <source>
        <dbReference type="ARBA" id="ARBA00023291"/>
    </source>
</evidence>
<dbReference type="FunFam" id="2.160.20.60:FF:000001">
    <property type="entry name" value="Glutamate synthase, large subunit"/>
    <property type="match status" value="1"/>
</dbReference>
<dbReference type="Gene3D" id="3.60.20.10">
    <property type="entry name" value="Glutamine Phosphoribosylpyrophosphate, subunit 1, domain 1"/>
    <property type="match status" value="1"/>
</dbReference>
<dbReference type="Pfam" id="PF00310">
    <property type="entry name" value="GATase_2"/>
    <property type="match status" value="1"/>
</dbReference>
<evidence type="ECO:0000256" key="7">
    <source>
        <dbReference type="ARBA" id="ARBA00022630"/>
    </source>
</evidence>
<keyword evidence="11" id="KW-0315">Glutamine amidotransferase</keyword>
<keyword evidence="10" id="KW-0274">FAD</keyword>
<evidence type="ECO:0000256" key="11">
    <source>
        <dbReference type="ARBA" id="ARBA00022962"/>
    </source>
</evidence>
<evidence type="ECO:0000256" key="5">
    <source>
        <dbReference type="ARBA" id="ARBA00012079"/>
    </source>
</evidence>
<dbReference type="RefSeq" id="WP_201824279.1">
    <property type="nucleotide sequence ID" value="NZ_JAERRA010000001.1"/>
</dbReference>
<proteinExistence type="inferred from homology"/>
<dbReference type="InterPro" id="IPR036485">
    <property type="entry name" value="Glu_synth_asu_C_sf"/>
</dbReference>
<dbReference type="CDD" id="cd00982">
    <property type="entry name" value="gltB_C"/>
    <property type="match status" value="1"/>
</dbReference>
<evidence type="ECO:0000256" key="1">
    <source>
        <dbReference type="ARBA" id="ARBA00001917"/>
    </source>
</evidence>
<evidence type="ECO:0000256" key="3">
    <source>
        <dbReference type="ARBA" id="ARBA00001974"/>
    </source>
</evidence>
<dbReference type="InterPro" id="IPR002932">
    <property type="entry name" value="Glu_synthdom"/>
</dbReference>
<comment type="cofactor">
    <cofactor evidence="3">
        <name>FAD</name>
        <dbReference type="ChEBI" id="CHEBI:57692"/>
    </cofactor>
</comment>
<comment type="catalytic activity">
    <reaction evidence="18">
        <text>2 L-glutamate + NADP(+) = L-glutamine + 2-oxoglutarate + NADPH + H(+)</text>
        <dbReference type="Rhea" id="RHEA:15501"/>
        <dbReference type="ChEBI" id="CHEBI:15378"/>
        <dbReference type="ChEBI" id="CHEBI:16810"/>
        <dbReference type="ChEBI" id="CHEBI:29985"/>
        <dbReference type="ChEBI" id="CHEBI:57783"/>
        <dbReference type="ChEBI" id="CHEBI:58349"/>
        <dbReference type="ChEBI" id="CHEBI:58359"/>
        <dbReference type="EC" id="1.4.1.13"/>
    </reaction>
</comment>
<evidence type="ECO:0000256" key="9">
    <source>
        <dbReference type="ARBA" id="ARBA00022723"/>
    </source>
</evidence>
<keyword evidence="9" id="KW-0479">Metal-binding</keyword>
<dbReference type="FunFam" id="3.60.20.10:FF:000001">
    <property type="entry name" value="Glutamate synthase, large subunit"/>
    <property type="match status" value="1"/>
</dbReference>
<accession>A0A9X0XFN7</accession>
<evidence type="ECO:0000256" key="18">
    <source>
        <dbReference type="ARBA" id="ARBA00048151"/>
    </source>
</evidence>
<dbReference type="InterPro" id="IPR013785">
    <property type="entry name" value="Aldolase_TIM"/>
</dbReference>
<dbReference type="SUPFAM" id="SSF51395">
    <property type="entry name" value="FMN-linked oxidoreductases"/>
    <property type="match status" value="1"/>
</dbReference>
<keyword evidence="8" id="KW-0288">FMN</keyword>
<dbReference type="PANTHER" id="PTHR11938:SF133">
    <property type="entry name" value="GLUTAMATE SYNTHASE (NADH)"/>
    <property type="match status" value="1"/>
</dbReference>
<evidence type="ECO:0000256" key="6">
    <source>
        <dbReference type="ARBA" id="ARBA00022605"/>
    </source>
</evidence>
<evidence type="ECO:0000256" key="2">
    <source>
        <dbReference type="ARBA" id="ARBA00001927"/>
    </source>
</evidence>
<dbReference type="Pfam" id="PF01493">
    <property type="entry name" value="GXGXG"/>
    <property type="match status" value="1"/>
</dbReference>
<evidence type="ECO:0000256" key="14">
    <source>
        <dbReference type="ARBA" id="ARBA00023014"/>
    </source>
</evidence>
<sequence>MAQPLQATPAELALASQHGLYNAAHEHDACGVGFVAHIKGQKAHAIVVQGLKILENLDHRGAVGADKLMGDGAGILLQIPDELFRAEMAAQGVALPPQGEYGVGMIFLPKEHASRLACEQELERAIRAEGQVLLGWRDVPVDREMPMSPTVREKEPVIRQVFIGRGADVIVPDALERKLYVIRKTASAAIQRLRLTHSHEYYVPSMSCRTIIYKGLLLADQVGQYYLDLRDERCTSALALVHQRFSTNTFPEWPLAHPYRMVAHNGEINTVKGNFNWMRAREGVMKSPVLGDDLPKLYPISFEGQSDTATFDNAIELLTMAGYPLAQAAMMMIPEAWENHEGMDARRRAFYEYHAAMIEPWDGPAAMVFTDGRQIGATLDRNGLRPARYCVTDDDLVVMASEAGVLPFPENKIVRKWRLQPGKMFLIDFEQGRIVDDEELKNQFAQAKPYRQWIDNVRIKLDAVEATPAQPQFTETLLDRQQAFGYTQEDLKFLMSPMAIAGEEGIGSMGNDSPLAVLSDKNKPLPSYFKQLFAQVTNPPIDPIREAIVMSLNSFIGPKPNLLDINAVNPPMRLEVAQPILDFADMARLRAIEGATGGKFKTHELDIVYPLAWGAEGVEAKLASLCAEAVDALQGGHNILILTDRRMDRDHVAIPALLALSAVHQHLVRAGLRTTAGLVVETGSAREVHHFATLAGYGAEAVHPYLAMETLAALHKDLPGALSAEKAIYNYVKAIGKGLSKIMSKMGVSTYMSYCGAQLFEAIGLNKGLVDTYFRGTATQVGGIGVFEVAEEALRTHRAAFGSDPVLATMLDAGGEYAWRARGEEHMWTPDAIAKLQHATRAGKFDTYKEYAQIINDQSRRHLTLRGLFEFKLDPSKAIPVDEVESAADIVKRFATGAMSLGSISTEAHSTLAIAMNRIGGKSNTGEGGEDPARYRNELKGIKITAGTKVSDVVGKKVIEADYELKDGDSLRSKIKQVASGRFGVTTEYLVSADQIQIKMAQGAKPGEGGQLPGGKVSDYIGFLRHSVPGVGLISPPPHHDIYSIEDLAQLIHDLKNVNPASSVSVKLVSEVGVGTIAAGVAKAKADHVVIAGHDGGTGASPWSSIKHAGSPWELGLAETQQTLVLNGLRGRIRVQADGQMKTGRDVVIGALLGADEFGFATAPLVVEGCIMMRKCHLNTCPVGVATQDPVLRQKFAGKPEHVVNYFFYVAEEARQIMAQLGIRRFDELIGRADLLDMKKGIEHWKARGLDFSRVFHLPAVAAEVPRLHVENQDHGLSRALDQTLIQKCLPALERGEKVQFMETVRNVNRTVGAMLSGELIRRHAEGLPDQTIFIQMEGTGGQSFAAFLAQGITLYLIGEANDYTGKGLSGGRIVVRPSIEFRGDATKNIIVGNTVLYGATRGEAFFRGVAGERFAVRLSGATTVVEGTGDHGCEYMTGGTVVVLGKTGRNFAAGMSGGIAYVYDEDGQFAKRCNPAMVTLGKVLSAEEQAQTQDPATFHKGQTDEALLKKLVEDHHKWTGSLRAREILDQWPAARDKFVKVFPNEYQRALKEMAAAQATDETLAKAKGETGKAAKAKTVPAK</sequence>
<comment type="similarity">
    <text evidence="4">Belongs to the glutamate synthase family.</text>
</comment>
<dbReference type="CDD" id="cd00713">
    <property type="entry name" value="GltS"/>
    <property type="match status" value="1"/>
</dbReference>
<dbReference type="FunFam" id="3.20.20.70:FF:000031">
    <property type="entry name" value="Glutamate synthase 1 [NADH]"/>
    <property type="match status" value="1"/>
</dbReference>
<evidence type="ECO:0000256" key="20">
    <source>
        <dbReference type="ARBA" id="ARBA00079921"/>
    </source>
</evidence>
<comment type="pathway">
    <text evidence="17">Amino-acid biosynthesis; L-glutamate biosynthesis via GLT pathway; L-glutamate from 2-oxoglutarate and L-glutamine (NADP(+) route): step 1/1.</text>
</comment>
<gene>
    <name evidence="22" type="ORF">JI742_04335</name>
</gene>
<dbReference type="InterPro" id="IPR006982">
    <property type="entry name" value="Glu_synth_centr_N"/>
</dbReference>
<dbReference type="SUPFAM" id="SSF69336">
    <property type="entry name" value="Alpha subunit of glutamate synthase, C-terminal domain"/>
    <property type="match status" value="1"/>
</dbReference>
<keyword evidence="14" id="KW-0411">Iron-sulfur</keyword>
<dbReference type="InterPro" id="IPR017932">
    <property type="entry name" value="GATase_2_dom"/>
</dbReference>
<dbReference type="CDD" id="cd02808">
    <property type="entry name" value="GltS_FMN"/>
    <property type="match status" value="1"/>
</dbReference>
<dbReference type="GO" id="GO:0046872">
    <property type="term" value="F:metal ion binding"/>
    <property type="evidence" value="ECO:0007669"/>
    <property type="project" value="UniProtKB-KW"/>
</dbReference>
<dbReference type="InterPro" id="IPR029055">
    <property type="entry name" value="Ntn_hydrolases_N"/>
</dbReference>
<evidence type="ECO:0000256" key="15">
    <source>
        <dbReference type="ARBA" id="ARBA00023164"/>
    </source>
</evidence>
<dbReference type="SUPFAM" id="SSF56235">
    <property type="entry name" value="N-terminal nucleophile aminohydrolases (Ntn hydrolases)"/>
    <property type="match status" value="1"/>
</dbReference>
<dbReference type="Proteomes" id="UP000643207">
    <property type="component" value="Unassembled WGS sequence"/>
</dbReference>
<evidence type="ECO:0000313" key="23">
    <source>
        <dbReference type="Proteomes" id="UP000643207"/>
    </source>
</evidence>
<keyword evidence="23" id="KW-1185">Reference proteome</keyword>
<evidence type="ECO:0000256" key="8">
    <source>
        <dbReference type="ARBA" id="ARBA00022643"/>
    </source>
</evidence>
<comment type="cofactor">
    <cofactor evidence="2">
        <name>[3Fe-4S] cluster</name>
        <dbReference type="ChEBI" id="CHEBI:21137"/>
    </cofactor>
</comment>
<evidence type="ECO:0000313" key="22">
    <source>
        <dbReference type="EMBL" id="MBL0719113.1"/>
    </source>
</evidence>
<keyword evidence="7" id="KW-0285">Flavoprotein</keyword>
<comment type="cofactor">
    <cofactor evidence="1">
        <name>FMN</name>
        <dbReference type="ChEBI" id="CHEBI:58210"/>
    </cofactor>
</comment>
<dbReference type="GO" id="GO:0004355">
    <property type="term" value="F:glutamate synthase (NADPH) activity"/>
    <property type="evidence" value="ECO:0007669"/>
    <property type="project" value="UniProtKB-EC"/>
</dbReference>
<dbReference type="PANTHER" id="PTHR11938">
    <property type="entry name" value="FAD NADPH DEHYDROGENASE/OXIDOREDUCTASE"/>
    <property type="match status" value="1"/>
</dbReference>
<keyword evidence="13" id="KW-0408">Iron</keyword>
<dbReference type="EC" id="1.4.1.13" evidence="5"/>
<evidence type="ECO:0000256" key="13">
    <source>
        <dbReference type="ARBA" id="ARBA00023004"/>
    </source>
</evidence>
<dbReference type="GO" id="GO:0051538">
    <property type="term" value="F:3 iron, 4 sulfur cluster binding"/>
    <property type="evidence" value="ECO:0007669"/>
    <property type="project" value="UniProtKB-KW"/>
</dbReference>
<evidence type="ECO:0000256" key="12">
    <source>
        <dbReference type="ARBA" id="ARBA00023002"/>
    </source>
</evidence>
<feature type="domain" description="Glutamine amidotransferase type-2" evidence="21">
    <location>
        <begin position="30"/>
        <end position="430"/>
    </location>
</feature>
<keyword evidence="15" id="KW-0314">Glutamate biosynthesis</keyword>
<dbReference type="EMBL" id="JAERRA010000001">
    <property type="protein sequence ID" value="MBL0719113.1"/>
    <property type="molecule type" value="Genomic_DNA"/>
</dbReference>
<keyword evidence="12" id="KW-0560">Oxidoreductase</keyword>
<organism evidence="22 23">
    <name type="scientific">Aquariibacter lacus</name>
    <dbReference type="NCBI Taxonomy" id="2801332"/>
    <lineage>
        <taxon>Bacteria</taxon>
        <taxon>Pseudomonadati</taxon>
        <taxon>Pseudomonadota</taxon>
        <taxon>Betaproteobacteria</taxon>
        <taxon>Burkholderiales</taxon>
        <taxon>Sphaerotilaceae</taxon>
        <taxon>Aquariibacter</taxon>
    </lineage>
</organism>
<dbReference type="GO" id="GO:0019676">
    <property type="term" value="P:ammonia assimilation cycle"/>
    <property type="evidence" value="ECO:0007669"/>
    <property type="project" value="TreeGrafter"/>
</dbReference>
<evidence type="ECO:0000259" key="21">
    <source>
        <dbReference type="PROSITE" id="PS51278"/>
    </source>
</evidence>
<dbReference type="InterPro" id="IPR050711">
    <property type="entry name" value="ET-N_metabolism_enzyme"/>
</dbReference>
<dbReference type="FunFam" id="3.20.20.70:FF:000053">
    <property type="entry name" value="Glutamate synthase large subunit"/>
    <property type="match status" value="1"/>
</dbReference>